<name>A0A9Q3INY1_9BASI</name>
<reference evidence="1" key="1">
    <citation type="submission" date="2021-03" db="EMBL/GenBank/DDBJ databases">
        <title>Draft genome sequence of rust myrtle Austropuccinia psidii MF-1, a brazilian biotype.</title>
        <authorList>
            <person name="Quecine M.C."/>
            <person name="Pachon D.M.R."/>
            <person name="Bonatelli M.L."/>
            <person name="Correr F.H."/>
            <person name="Franceschini L.M."/>
            <person name="Leite T.F."/>
            <person name="Margarido G.R.A."/>
            <person name="Almeida C.A."/>
            <person name="Ferrarezi J.A."/>
            <person name="Labate C.A."/>
        </authorList>
    </citation>
    <scope>NUCLEOTIDE SEQUENCE</scope>
    <source>
        <strain evidence="1">MF-1</strain>
    </source>
</reference>
<protein>
    <submittedName>
        <fullName evidence="1">Uncharacterized protein</fullName>
    </submittedName>
</protein>
<proteinExistence type="predicted"/>
<dbReference type="AlphaFoldDB" id="A0A9Q3INY1"/>
<sequence length="256" mass="28878">MWLQEFATNITFVYKIDQILINSFLATLVDNDASIVLIVILQTIDDSTKSLLSKQHPSPASLFSALKLPCDHNTTEWLNLHQSIFVNLVKWDVYLDEFYGLLVQANVRFPDLVNHSVFEVLMNQQLKNQSFNPTFENVSEATSSVVVPLAVVNHNESISAISYTPPTRDNQQPISSHNPIFKAPQPASSGPSNHHIPDHVVRKAANFKGRGQSKSLIDQYGSACLYCQKGQHWYADWETFWANLDSGEIKPPLNVW</sequence>
<evidence type="ECO:0000313" key="2">
    <source>
        <dbReference type="Proteomes" id="UP000765509"/>
    </source>
</evidence>
<gene>
    <name evidence="1" type="ORF">O181_087036</name>
</gene>
<dbReference type="EMBL" id="AVOT02052398">
    <property type="protein sequence ID" value="MBW0547321.1"/>
    <property type="molecule type" value="Genomic_DNA"/>
</dbReference>
<keyword evidence="2" id="KW-1185">Reference proteome</keyword>
<organism evidence="1 2">
    <name type="scientific">Austropuccinia psidii MF-1</name>
    <dbReference type="NCBI Taxonomy" id="1389203"/>
    <lineage>
        <taxon>Eukaryota</taxon>
        <taxon>Fungi</taxon>
        <taxon>Dikarya</taxon>
        <taxon>Basidiomycota</taxon>
        <taxon>Pucciniomycotina</taxon>
        <taxon>Pucciniomycetes</taxon>
        <taxon>Pucciniales</taxon>
        <taxon>Sphaerophragmiaceae</taxon>
        <taxon>Austropuccinia</taxon>
    </lineage>
</organism>
<dbReference type="Proteomes" id="UP000765509">
    <property type="component" value="Unassembled WGS sequence"/>
</dbReference>
<dbReference type="OrthoDB" id="2506816at2759"/>
<accession>A0A9Q3INY1</accession>
<evidence type="ECO:0000313" key="1">
    <source>
        <dbReference type="EMBL" id="MBW0547321.1"/>
    </source>
</evidence>
<comment type="caution">
    <text evidence="1">The sequence shown here is derived from an EMBL/GenBank/DDBJ whole genome shotgun (WGS) entry which is preliminary data.</text>
</comment>